<dbReference type="InterPro" id="IPR000210">
    <property type="entry name" value="BTB/POZ_dom"/>
</dbReference>
<reference evidence="3 4" key="1">
    <citation type="submission" date="2017-03" db="EMBL/GenBank/DDBJ databases">
        <title>Genomes of endolithic fungi from Antarctica.</title>
        <authorList>
            <person name="Coleine C."/>
            <person name="Masonjones S."/>
            <person name="Stajich J.E."/>
        </authorList>
    </citation>
    <scope>NUCLEOTIDE SEQUENCE [LARGE SCALE GENOMIC DNA]</scope>
    <source>
        <strain evidence="3 4">CCFEE 5311</strain>
    </source>
</reference>
<dbReference type="PANTHER" id="PTHR47843">
    <property type="entry name" value="BTB DOMAIN-CONTAINING PROTEIN-RELATED"/>
    <property type="match status" value="1"/>
</dbReference>
<accession>A0A4V5N6J8</accession>
<dbReference type="EMBL" id="NAJP01000062">
    <property type="protein sequence ID" value="TKA36179.1"/>
    <property type="molecule type" value="Genomic_DNA"/>
</dbReference>
<feature type="compositionally biased region" description="Basic residues" evidence="1">
    <location>
        <begin position="250"/>
        <end position="264"/>
    </location>
</feature>
<dbReference type="OrthoDB" id="3794732at2759"/>
<proteinExistence type="predicted"/>
<dbReference type="SUPFAM" id="SSF54695">
    <property type="entry name" value="POZ domain"/>
    <property type="match status" value="1"/>
</dbReference>
<dbReference type="Gene3D" id="3.30.710.10">
    <property type="entry name" value="Potassium Channel Kv1.1, Chain A"/>
    <property type="match status" value="1"/>
</dbReference>
<protein>
    <recommendedName>
        <fullName evidence="2">BTB domain-containing protein</fullName>
    </recommendedName>
</protein>
<evidence type="ECO:0000313" key="4">
    <source>
        <dbReference type="Proteomes" id="UP000310066"/>
    </source>
</evidence>
<feature type="domain" description="BTB" evidence="2">
    <location>
        <begin position="41"/>
        <end position="108"/>
    </location>
</feature>
<feature type="region of interest" description="Disordered" evidence="1">
    <location>
        <begin position="248"/>
        <end position="270"/>
    </location>
</feature>
<evidence type="ECO:0000256" key="1">
    <source>
        <dbReference type="SAM" id="MobiDB-lite"/>
    </source>
</evidence>
<comment type="caution">
    <text evidence="3">The sequence shown here is derived from an EMBL/GenBank/DDBJ whole genome shotgun (WGS) entry which is preliminary data.</text>
</comment>
<gene>
    <name evidence="3" type="ORF">B0A54_12809</name>
</gene>
<organism evidence="3 4">
    <name type="scientific">Friedmanniomyces endolithicus</name>
    <dbReference type="NCBI Taxonomy" id="329885"/>
    <lineage>
        <taxon>Eukaryota</taxon>
        <taxon>Fungi</taxon>
        <taxon>Dikarya</taxon>
        <taxon>Ascomycota</taxon>
        <taxon>Pezizomycotina</taxon>
        <taxon>Dothideomycetes</taxon>
        <taxon>Dothideomycetidae</taxon>
        <taxon>Mycosphaerellales</taxon>
        <taxon>Teratosphaeriaceae</taxon>
        <taxon>Friedmanniomyces</taxon>
    </lineage>
</organism>
<dbReference type="PROSITE" id="PS50097">
    <property type="entry name" value="BTB"/>
    <property type="match status" value="1"/>
</dbReference>
<dbReference type="PANTHER" id="PTHR47843:SF2">
    <property type="entry name" value="BTB DOMAIN-CONTAINING PROTEIN"/>
    <property type="match status" value="1"/>
</dbReference>
<dbReference type="Proteomes" id="UP000310066">
    <property type="component" value="Unassembled WGS sequence"/>
</dbReference>
<evidence type="ECO:0000313" key="3">
    <source>
        <dbReference type="EMBL" id="TKA36179.1"/>
    </source>
</evidence>
<dbReference type="InterPro" id="IPR011333">
    <property type="entry name" value="SKP1/BTB/POZ_sf"/>
</dbReference>
<name>A0A4V5N6J8_9PEZI</name>
<dbReference type="Pfam" id="PF00651">
    <property type="entry name" value="BTB"/>
    <property type="match status" value="1"/>
</dbReference>
<dbReference type="AlphaFoldDB" id="A0A4V5N6J8"/>
<sequence length="270" mass="29834">MAGPTDFVSDSVEELFEKRAAEEAADSSAEQASLSKSIFTQSLEVVVGETKTKFFVHSRIITQRSPFFDAALKRWKTAGEPVTLSDDEPATFDAYLECLYFGRITSLDAVKDHDARTRFLLKLYILTDKLGDLRSANSTIDQLADILWNSVPDLTEVLPAWNSTPSGSPLRVLLIDTLPMFSDPRELMERVEDDDVPKDLAVALARRLGAFVGIIMAVGSPEISAKNPAFSKLVPMGDHCKYHQHDASHPRCKGASHGGKKRTAHWWAGN</sequence>
<evidence type="ECO:0000259" key="2">
    <source>
        <dbReference type="PROSITE" id="PS50097"/>
    </source>
</evidence>